<protein>
    <submittedName>
        <fullName evidence="2">Phage tail protein I</fullName>
    </submittedName>
</protein>
<name>A0A2I5T8Z9_SERS3</name>
<organism evidence="2 3">
    <name type="scientific">Serratia sp. (strain ATCC 39006)</name>
    <name type="common">Prodigiosinella confusarubida</name>
    <dbReference type="NCBI Taxonomy" id="104623"/>
    <lineage>
        <taxon>Bacteria</taxon>
        <taxon>Pseudomonadati</taxon>
        <taxon>Pseudomonadota</taxon>
        <taxon>Gammaproteobacteria</taxon>
        <taxon>Enterobacterales</taxon>
        <taxon>Pectobacteriaceae</taxon>
        <taxon>Prodigiosinella</taxon>
    </lineage>
</organism>
<evidence type="ECO:0000313" key="2">
    <source>
        <dbReference type="EMBL" id="AUH05303.1"/>
    </source>
</evidence>
<dbReference type="Proteomes" id="UP000233778">
    <property type="component" value="Chromosome"/>
</dbReference>
<dbReference type="EMBL" id="CP025084">
    <property type="protein sequence ID" value="AUH05303.1"/>
    <property type="molecule type" value="Genomic_DNA"/>
</dbReference>
<dbReference type="EMBL" id="CP025085">
    <property type="protein sequence ID" value="AUH00982.1"/>
    <property type="molecule type" value="Genomic_DNA"/>
</dbReference>
<accession>A0A2I5T8Z9</accession>
<reference evidence="1 4" key="3">
    <citation type="submission" date="2017-11" db="EMBL/GenBank/DDBJ databases">
        <title>Complete genome sequence of Serratia sp. ATCC 39006 LacA.</title>
        <authorList>
            <person name="Hampton H.G."/>
            <person name="Jackson S.A."/>
            <person name="Jauregui R."/>
            <person name="Poulter G.T.M."/>
            <person name="Salmond G.P.C."/>
            <person name="Fineran P.C."/>
        </authorList>
    </citation>
    <scope>NUCLEOTIDE SEQUENCE [LARGE SCALE GENOMIC DNA]</scope>
    <source>
        <strain evidence="1 4">ATCC 39006</strain>
    </source>
</reference>
<dbReference type="KEGG" id="serq:CWC46_14870"/>
<gene>
    <name evidence="1" type="ORF">CWC46_14870</name>
    <name evidence="2" type="ORF">Ser39006_014875</name>
</gene>
<dbReference type="Pfam" id="PF09684">
    <property type="entry name" value="Tail_P2_I"/>
    <property type="match status" value="1"/>
</dbReference>
<dbReference type="NCBIfam" id="TIGR01634">
    <property type="entry name" value="tail_P2_I"/>
    <property type="match status" value="1"/>
</dbReference>
<evidence type="ECO:0000313" key="3">
    <source>
        <dbReference type="Proteomes" id="UP000017700"/>
    </source>
</evidence>
<sequence>MSNNCLLPPGSSTLEQAAAQTGAELEKTPIPLRQLWNPDTCPVSLLPYLAWSLSVDRWDENWPEATKRKVIKDSFFIHRHKGTIGALKRVVEPQGYLIRIKEWWQTGGEPGTFQLDIGVQENGITEETFQELERLIADAKPVSRHLLGLNINLDSRGTTYLGASLYSGDELTIYPYFPETISVSGNDVNGAAVHLIDSMSISV</sequence>
<dbReference type="OrthoDB" id="90759at2"/>
<keyword evidence="3" id="KW-1185">Reference proteome</keyword>
<proteinExistence type="predicted"/>
<dbReference type="InterPro" id="IPR006521">
    <property type="entry name" value="Tail_protein_I"/>
</dbReference>
<evidence type="ECO:0000313" key="4">
    <source>
        <dbReference type="Proteomes" id="UP000233778"/>
    </source>
</evidence>
<dbReference type="AlphaFoldDB" id="A0A2I5T8Z9"/>
<dbReference type="STRING" id="104623.Ser39006_02504"/>
<reference evidence="2" key="2">
    <citation type="submission" date="2013-09" db="EMBL/GenBank/DDBJ databases">
        <authorList>
            <person name="Wang G."/>
            <person name="Yang Y."/>
            <person name="Su Y."/>
        </authorList>
    </citation>
    <scope>NUCLEOTIDE SEQUENCE</scope>
    <source>
        <strain evidence="2">ATCC 39006</strain>
    </source>
</reference>
<evidence type="ECO:0000313" key="1">
    <source>
        <dbReference type="EMBL" id="AUH00982.1"/>
    </source>
</evidence>
<reference evidence="2 3" key="1">
    <citation type="journal article" date="2013" name="Genome Announc.">
        <title>Draft genome sequence of Serratia sp. strain ATCC 39006, a model bacterium for analysis of the biosynthesis and regulation of prodigiosin, a carbapenem, and gas vesicles.</title>
        <authorList>
            <person name="Fineran P.C."/>
            <person name="Iglesias Cans M.C."/>
            <person name="Ramsay J.P."/>
            <person name="Wilf N.M."/>
            <person name="Cossyleon D."/>
            <person name="McNeil M.B."/>
            <person name="Williamson N.R."/>
            <person name="Monson R.E."/>
            <person name="Becher S.A."/>
            <person name="Stanton J.A."/>
            <person name="Brugger K."/>
            <person name="Brown S.D."/>
            <person name="Salmond G.P."/>
        </authorList>
    </citation>
    <scope>NUCLEOTIDE SEQUENCE [LARGE SCALE GENOMIC DNA]</scope>
    <source>
        <strain evidence="2">ATCC 39006</strain>
        <strain evidence="3">ATCC 39006 / SC 11482</strain>
    </source>
</reference>
<dbReference type="KEGG" id="sera:Ser39006_014875"/>
<dbReference type="RefSeq" id="WP_021015768.1">
    <property type="nucleotide sequence ID" value="NZ_CP025084.1"/>
</dbReference>
<dbReference type="Proteomes" id="UP000017700">
    <property type="component" value="Chromosome"/>
</dbReference>
<reference evidence="2" key="4">
    <citation type="submission" date="2017-11" db="EMBL/GenBank/DDBJ databases">
        <title>Complete genome sequence of Serratia sp. ATCC 39006.</title>
        <authorList>
            <person name="Hampton H.G."/>
            <person name="Jackson S.A."/>
            <person name="Jauregui R."/>
            <person name="Poulter G.T.M."/>
            <person name="Salmond G.P.C."/>
            <person name="Fineran P.C."/>
        </authorList>
    </citation>
    <scope>NUCLEOTIDE SEQUENCE</scope>
    <source>
        <strain evidence="2">ATCC 39006</strain>
    </source>
</reference>